<accession>A0A6F9DZJ2</accession>
<evidence type="ECO:0000313" key="2">
    <source>
        <dbReference type="Proteomes" id="UP000502196"/>
    </source>
</evidence>
<dbReference type="InterPro" id="IPR029058">
    <property type="entry name" value="AB_hydrolase_fold"/>
</dbReference>
<reference evidence="1 2" key="1">
    <citation type="submission" date="2020-04" db="EMBL/GenBank/DDBJ databases">
        <authorList>
            <person name="Hogendoorn C."/>
        </authorList>
    </citation>
    <scope>NUCLEOTIDE SEQUENCE [LARGE SCALE GENOMIC DNA]</scope>
    <source>
        <strain evidence="1">COOX1</strain>
    </source>
</reference>
<sequence length="42" mass="4903">MLTRSRLRVLPCGHLSNLEQPLAVNRAILEFVTDMDEYSYFC</sequence>
<dbReference type="Proteomes" id="UP000502196">
    <property type="component" value="Chromosome"/>
</dbReference>
<dbReference type="AlphaFoldDB" id="A0A6F9DZJ2"/>
<protein>
    <recommendedName>
        <fullName evidence="3">Alpha/beta hydrolase</fullName>
    </recommendedName>
</protein>
<organism evidence="1 2">
    <name type="scientific">Kyrpidia spormannii</name>
    <dbReference type="NCBI Taxonomy" id="2055160"/>
    <lineage>
        <taxon>Bacteria</taxon>
        <taxon>Bacillati</taxon>
        <taxon>Bacillota</taxon>
        <taxon>Bacilli</taxon>
        <taxon>Bacillales</taxon>
        <taxon>Alicyclobacillaceae</taxon>
        <taxon>Kyrpidia</taxon>
    </lineage>
</organism>
<proteinExistence type="predicted"/>
<gene>
    <name evidence="1" type="ORF">COOX1_0029</name>
</gene>
<dbReference type="Gene3D" id="3.40.50.1820">
    <property type="entry name" value="alpha/beta hydrolase"/>
    <property type="match status" value="1"/>
</dbReference>
<evidence type="ECO:0000313" key="1">
    <source>
        <dbReference type="EMBL" id="CAB3389666.1"/>
    </source>
</evidence>
<name>A0A6F9DZJ2_9BACL</name>
<dbReference type="EMBL" id="LR792683">
    <property type="protein sequence ID" value="CAB3389666.1"/>
    <property type="molecule type" value="Genomic_DNA"/>
</dbReference>
<evidence type="ECO:0008006" key="3">
    <source>
        <dbReference type="Google" id="ProtNLM"/>
    </source>
</evidence>
<dbReference type="SUPFAM" id="SSF53474">
    <property type="entry name" value="alpha/beta-Hydrolases"/>
    <property type="match status" value="1"/>
</dbReference>